<dbReference type="AlphaFoldDB" id="A0A8S4PQE8"/>
<feature type="transmembrane region" description="Helical" evidence="6">
    <location>
        <begin position="405"/>
        <end position="424"/>
    </location>
</feature>
<keyword evidence="6" id="KW-0812">Transmembrane</keyword>
<dbReference type="Pfam" id="PF13927">
    <property type="entry name" value="Ig_3"/>
    <property type="match status" value="2"/>
</dbReference>
<sequence>KMLVGPVERGNATVNFAVVSTILTFVKVYTLDPNFDTPITNVTVKAGDDAILPCSIDFLGKYKVVWMDEDSSILTFDQGTITDDTRFIVDRPYTKDWNLKLSRVVHSDEGEYKCQINTIPPREKIVKLRVIVPASIIDEQSTGDVVKREGETVVLVCNVTGIPAPDVTWYRKSIHTTSPSVREKCPLPMSSDSSDKIGLTGEMLIITNASRYCEDTYECVADNGVAMPDSRIMNVKIEFAPEIHLPTKTMGQYKGRDTVILCKITAHPHRINFWELNGREIQTRTGKYLVEVYDGTEPHEQVMSLSIKDLGPNDFGWYSCIAANQFGKAAKDMKLYELEVQTTRNEYQEPNDENRPTAPEIVLPPGGGGGNSGKSSSTSKTTTTTAYPEVQAGNLINGGSNHGKYTSILMVVLAVMSNIFFQWIRT</sequence>
<keyword evidence="3" id="KW-1015">Disulfide bond</keyword>
<dbReference type="GO" id="GO:0043005">
    <property type="term" value="C:neuron projection"/>
    <property type="evidence" value="ECO:0007669"/>
    <property type="project" value="TreeGrafter"/>
</dbReference>
<dbReference type="OrthoDB" id="10012075at2759"/>
<evidence type="ECO:0000313" key="8">
    <source>
        <dbReference type="EMBL" id="CAH1795864.1"/>
    </source>
</evidence>
<feature type="domain" description="Ig-like" evidence="7">
    <location>
        <begin position="133"/>
        <end position="234"/>
    </location>
</feature>
<gene>
    <name evidence="8" type="ORF">OFUS_LOCUS20338</name>
</gene>
<keyword evidence="6" id="KW-0472">Membrane</keyword>
<evidence type="ECO:0000313" key="9">
    <source>
        <dbReference type="Proteomes" id="UP000749559"/>
    </source>
</evidence>
<feature type="compositionally biased region" description="Low complexity" evidence="5">
    <location>
        <begin position="373"/>
        <end position="385"/>
    </location>
</feature>
<evidence type="ECO:0000256" key="2">
    <source>
        <dbReference type="ARBA" id="ARBA00022737"/>
    </source>
</evidence>
<keyword evidence="9" id="KW-1185">Reference proteome</keyword>
<dbReference type="InterPro" id="IPR013783">
    <property type="entry name" value="Ig-like_fold"/>
</dbReference>
<evidence type="ECO:0000256" key="3">
    <source>
        <dbReference type="ARBA" id="ARBA00023157"/>
    </source>
</evidence>
<organism evidence="8 9">
    <name type="scientific">Owenia fusiformis</name>
    <name type="common">Polychaete worm</name>
    <dbReference type="NCBI Taxonomy" id="6347"/>
    <lineage>
        <taxon>Eukaryota</taxon>
        <taxon>Metazoa</taxon>
        <taxon>Spiralia</taxon>
        <taxon>Lophotrochozoa</taxon>
        <taxon>Annelida</taxon>
        <taxon>Polychaeta</taxon>
        <taxon>Sedentaria</taxon>
        <taxon>Canalipalpata</taxon>
        <taxon>Sabellida</taxon>
        <taxon>Oweniida</taxon>
        <taxon>Oweniidae</taxon>
        <taxon>Owenia</taxon>
    </lineage>
</organism>
<dbReference type="PANTHER" id="PTHR12231">
    <property type="entry name" value="CTX-RELATED TYPE I TRANSMEMBRANE PROTEIN"/>
    <property type="match status" value="1"/>
</dbReference>
<protein>
    <recommendedName>
        <fullName evidence="7">Ig-like domain-containing protein</fullName>
    </recommendedName>
</protein>
<dbReference type="Gene3D" id="2.60.40.10">
    <property type="entry name" value="Immunoglobulins"/>
    <property type="match status" value="3"/>
</dbReference>
<feature type="non-terminal residue" evidence="8">
    <location>
        <position position="426"/>
    </location>
</feature>
<dbReference type="InterPro" id="IPR013098">
    <property type="entry name" value="Ig_I-set"/>
</dbReference>
<evidence type="ECO:0000259" key="7">
    <source>
        <dbReference type="PROSITE" id="PS50835"/>
    </source>
</evidence>
<proteinExistence type="predicted"/>
<keyword evidence="4" id="KW-0393">Immunoglobulin domain</keyword>
<keyword evidence="2" id="KW-0677">Repeat</keyword>
<name>A0A8S4PQE8_OWEFU</name>
<dbReference type="InterPro" id="IPR003599">
    <property type="entry name" value="Ig_sub"/>
</dbReference>
<feature type="domain" description="Ig-like" evidence="7">
    <location>
        <begin position="241"/>
        <end position="336"/>
    </location>
</feature>
<dbReference type="EMBL" id="CAIIXF020000010">
    <property type="protein sequence ID" value="CAH1795864.1"/>
    <property type="molecule type" value="Genomic_DNA"/>
</dbReference>
<evidence type="ECO:0000256" key="4">
    <source>
        <dbReference type="ARBA" id="ARBA00023319"/>
    </source>
</evidence>
<dbReference type="SMART" id="SM00408">
    <property type="entry name" value="IGc2"/>
    <property type="match status" value="3"/>
</dbReference>
<accession>A0A8S4PQE8</accession>
<keyword evidence="6" id="KW-1133">Transmembrane helix</keyword>
<keyword evidence="1" id="KW-0732">Signal</keyword>
<reference evidence="8" key="1">
    <citation type="submission" date="2022-03" db="EMBL/GenBank/DDBJ databases">
        <authorList>
            <person name="Martin C."/>
        </authorList>
    </citation>
    <scope>NUCLEOTIDE SEQUENCE</scope>
</reference>
<comment type="caution">
    <text evidence="8">The sequence shown here is derived from an EMBL/GenBank/DDBJ whole genome shotgun (WGS) entry which is preliminary data.</text>
</comment>
<feature type="region of interest" description="Disordered" evidence="5">
    <location>
        <begin position="345"/>
        <end position="386"/>
    </location>
</feature>
<dbReference type="PANTHER" id="PTHR12231:SF253">
    <property type="entry name" value="DPR-INTERACTING PROTEIN ETA, ISOFORM B-RELATED"/>
    <property type="match status" value="1"/>
</dbReference>
<dbReference type="Pfam" id="PF07679">
    <property type="entry name" value="I-set"/>
    <property type="match status" value="1"/>
</dbReference>
<dbReference type="SMART" id="SM00409">
    <property type="entry name" value="IG"/>
    <property type="match status" value="3"/>
</dbReference>
<dbReference type="Proteomes" id="UP000749559">
    <property type="component" value="Unassembled WGS sequence"/>
</dbReference>
<dbReference type="InterPro" id="IPR051170">
    <property type="entry name" value="Neural/epithelial_adhesion"/>
</dbReference>
<dbReference type="InterPro" id="IPR007110">
    <property type="entry name" value="Ig-like_dom"/>
</dbReference>
<dbReference type="SUPFAM" id="SSF48726">
    <property type="entry name" value="Immunoglobulin"/>
    <property type="match status" value="3"/>
</dbReference>
<dbReference type="InterPro" id="IPR003598">
    <property type="entry name" value="Ig_sub2"/>
</dbReference>
<evidence type="ECO:0000256" key="6">
    <source>
        <dbReference type="SAM" id="Phobius"/>
    </source>
</evidence>
<evidence type="ECO:0000256" key="1">
    <source>
        <dbReference type="ARBA" id="ARBA00022729"/>
    </source>
</evidence>
<dbReference type="PROSITE" id="PS50835">
    <property type="entry name" value="IG_LIKE"/>
    <property type="match status" value="3"/>
</dbReference>
<evidence type="ECO:0000256" key="5">
    <source>
        <dbReference type="SAM" id="MobiDB-lite"/>
    </source>
</evidence>
<dbReference type="InterPro" id="IPR036179">
    <property type="entry name" value="Ig-like_dom_sf"/>
</dbReference>
<feature type="domain" description="Ig-like" evidence="7">
    <location>
        <begin position="33"/>
        <end position="127"/>
    </location>
</feature>